<evidence type="ECO:0000313" key="6">
    <source>
        <dbReference type="EMBL" id="MFD0790290.1"/>
    </source>
</evidence>
<dbReference type="InterPro" id="IPR024607">
    <property type="entry name" value="Sulfatase_CS"/>
</dbReference>
<dbReference type="CDD" id="cd16034">
    <property type="entry name" value="sulfatase_like"/>
    <property type="match status" value="1"/>
</dbReference>
<sequence length="458" mass="51097">MSTEAKRPNVIWILVDQFRGQSLSLMRDPNVRTPHLDRLAYEGCHFPRALSGTPLCTPARGSFLTGRYPHASTAPTHDSPMDETVPTIATVLGEEGYDTCYIGKWHLDGRERASTDAAHEEEARTRFIPPERRGDFGSWFGFEYSNRPFDTIVNVDTPDGPGLRELPGFQSDVLTDLLIDWLAARGAEAGPFFAVLSIEPPHSPYLAPADAMARHHPDDIVFRGNVPESAEVRDQAARELAGYYAAIEQVDEGVGRLRAALADLGIADETYLMFFSDHGDMHGSHGQFRKTAPWEEAIRIPFIVGGARSRDHQELSYAAIDSLVNHVDVAPTTLGLCGVDTPDWMQGHDYSGRILEEHWHSIEAPPGEPVDAYLSLPIPTLHEHSVDRAYRGIVTKDDWKYVCLEGQPWLMFDLTSDPLEQVNLAHNTRYASKRAELHRALRVLIERTGDTFGLPELD</sequence>
<feature type="domain" description="Sulfatase N-terminal" evidence="5">
    <location>
        <begin position="8"/>
        <end position="339"/>
    </location>
</feature>
<dbReference type="Pfam" id="PF00884">
    <property type="entry name" value="Sulfatase"/>
    <property type="match status" value="1"/>
</dbReference>
<evidence type="ECO:0000313" key="7">
    <source>
        <dbReference type="Proteomes" id="UP001597055"/>
    </source>
</evidence>
<keyword evidence="3" id="KW-0378">Hydrolase</keyword>
<keyword evidence="7" id="KW-1185">Reference proteome</keyword>
<dbReference type="Gene3D" id="3.40.720.10">
    <property type="entry name" value="Alkaline Phosphatase, subunit A"/>
    <property type="match status" value="1"/>
</dbReference>
<dbReference type="PANTHER" id="PTHR42693">
    <property type="entry name" value="ARYLSULFATASE FAMILY MEMBER"/>
    <property type="match status" value="1"/>
</dbReference>
<dbReference type="PANTHER" id="PTHR42693:SF33">
    <property type="entry name" value="ARYLSULFATASE"/>
    <property type="match status" value="1"/>
</dbReference>
<dbReference type="PROSITE" id="PS00523">
    <property type="entry name" value="SULFATASE_1"/>
    <property type="match status" value="1"/>
</dbReference>
<evidence type="ECO:0000256" key="2">
    <source>
        <dbReference type="ARBA" id="ARBA00022723"/>
    </source>
</evidence>
<comment type="caution">
    <text evidence="6">The sequence shown here is derived from an EMBL/GenBank/DDBJ whole genome shotgun (WGS) entry which is preliminary data.</text>
</comment>
<keyword evidence="4" id="KW-0106">Calcium</keyword>
<organism evidence="6 7">
    <name type="scientific">Microbacterium insulae</name>
    <dbReference type="NCBI Taxonomy" id="483014"/>
    <lineage>
        <taxon>Bacteria</taxon>
        <taxon>Bacillati</taxon>
        <taxon>Actinomycetota</taxon>
        <taxon>Actinomycetes</taxon>
        <taxon>Micrococcales</taxon>
        <taxon>Microbacteriaceae</taxon>
        <taxon>Microbacterium</taxon>
    </lineage>
</organism>
<dbReference type="InterPro" id="IPR017850">
    <property type="entry name" value="Alkaline_phosphatase_core_sf"/>
</dbReference>
<keyword evidence="2" id="KW-0479">Metal-binding</keyword>
<proteinExistence type="inferred from homology"/>
<dbReference type="RefSeq" id="WP_204978044.1">
    <property type="nucleotide sequence ID" value="NZ_JBHTII010000001.1"/>
</dbReference>
<reference evidence="7" key="1">
    <citation type="journal article" date="2019" name="Int. J. Syst. Evol. Microbiol.">
        <title>The Global Catalogue of Microorganisms (GCM) 10K type strain sequencing project: providing services to taxonomists for standard genome sequencing and annotation.</title>
        <authorList>
            <consortium name="The Broad Institute Genomics Platform"/>
            <consortium name="The Broad Institute Genome Sequencing Center for Infectious Disease"/>
            <person name="Wu L."/>
            <person name="Ma J."/>
        </authorList>
    </citation>
    <scope>NUCLEOTIDE SEQUENCE [LARGE SCALE GENOMIC DNA]</scope>
    <source>
        <strain evidence="7">CCUG 54523</strain>
    </source>
</reference>
<dbReference type="PROSITE" id="PS00149">
    <property type="entry name" value="SULFATASE_2"/>
    <property type="match status" value="1"/>
</dbReference>
<accession>A0ABW3AHV2</accession>
<name>A0ABW3AHV2_9MICO</name>
<gene>
    <name evidence="6" type="ORF">ACFQ0P_07770</name>
</gene>
<evidence type="ECO:0000256" key="4">
    <source>
        <dbReference type="ARBA" id="ARBA00022837"/>
    </source>
</evidence>
<protein>
    <submittedName>
        <fullName evidence="6">Sulfatase</fullName>
    </submittedName>
</protein>
<comment type="similarity">
    <text evidence="1">Belongs to the sulfatase family.</text>
</comment>
<dbReference type="EMBL" id="JBHTII010000001">
    <property type="protein sequence ID" value="MFD0790290.1"/>
    <property type="molecule type" value="Genomic_DNA"/>
</dbReference>
<dbReference type="SUPFAM" id="SSF53649">
    <property type="entry name" value="Alkaline phosphatase-like"/>
    <property type="match status" value="1"/>
</dbReference>
<evidence type="ECO:0000256" key="3">
    <source>
        <dbReference type="ARBA" id="ARBA00022801"/>
    </source>
</evidence>
<dbReference type="Proteomes" id="UP001597055">
    <property type="component" value="Unassembled WGS sequence"/>
</dbReference>
<dbReference type="InterPro" id="IPR050738">
    <property type="entry name" value="Sulfatase"/>
</dbReference>
<dbReference type="InterPro" id="IPR000917">
    <property type="entry name" value="Sulfatase_N"/>
</dbReference>
<evidence type="ECO:0000256" key="1">
    <source>
        <dbReference type="ARBA" id="ARBA00008779"/>
    </source>
</evidence>
<evidence type="ECO:0000259" key="5">
    <source>
        <dbReference type="Pfam" id="PF00884"/>
    </source>
</evidence>